<dbReference type="STRING" id="645127.ckrop_0329"/>
<dbReference type="EMBL" id="CP001620">
    <property type="protein sequence ID" value="ACR17110.1"/>
    <property type="molecule type" value="Genomic_DNA"/>
</dbReference>
<dbReference type="InterPro" id="IPR051322">
    <property type="entry name" value="AA_ABC_Transporter_Permease"/>
</dbReference>
<feature type="transmembrane region" description="Helical" evidence="7">
    <location>
        <begin position="91"/>
        <end position="114"/>
    </location>
</feature>
<feature type="transmembrane region" description="Helical" evidence="7">
    <location>
        <begin position="227"/>
        <end position="250"/>
    </location>
</feature>
<dbReference type="KEGG" id="ckp:ckrop_0329"/>
<dbReference type="PROSITE" id="PS50928">
    <property type="entry name" value="ABC_TM1"/>
    <property type="match status" value="1"/>
</dbReference>
<dbReference type="Pfam" id="PF00528">
    <property type="entry name" value="BPD_transp_1"/>
    <property type="match status" value="1"/>
</dbReference>
<keyword evidence="3" id="KW-1003">Cell membrane</keyword>
<dbReference type="PANTHER" id="PTHR30450">
    <property type="entry name" value="ABC TRANSPORTER PERMEASE"/>
    <property type="match status" value="1"/>
</dbReference>
<evidence type="ECO:0000256" key="5">
    <source>
        <dbReference type="ARBA" id="ARBA00022989"/>
    </source>
</evidence>
<keyword evidence="10" id="KW-1185">Reference proteome</keyword>
<feature type="transmembrane region" description="Helical" evidence="7">
    <location>
        <begin position="56"/>
        <end position="79"/>
    </location>
</feature>
<dbReference type="SUPFAM" id="SSF161098">
    <property type="entry name" value="MetI-like"/>
    <property type="match status" value="1"/>
</dbReference>
<gene>
    <name evidence="9" type="ordered locus">ckrop_0329</name>
</gene>
<keyword evidence="5 7" id="KW-1133">Transmembrane helix</keyword>
<sequence length="256" mass="27068">MVSVALHTADALAGVGASIHNAVAHSAVARDLVLAAGTTDWDNLKPTMITAFWTTLWMVGWTILLGGLFGLIIGVLLYASRSSGVLANKPLYWTLNILVNIIRPIPFIILIAAAGPLTKAVMGTTIGTEAATFVMVIAATFAVARIVEQNLVSVDPGVVEAARAMGASPLKILWSVVIREALGPLILGYTFIFIAIVDMSAMAGYIGGGGLGDFAITYGYRAFDWNVTLVATVIIIVLVQFAQLIGNTLARLVMRR</sequence>
<evidence type="ECO:0000256" key="2">
    <source>
        <dbReference type="ARBA" id="ARBA00022448"/>
    </source>
</evidence>
<evidence type="ECO:0000256" key="7">
    <source>
        <dbReference type="RuleBase" id="RU363032"/>
    </source>
</evidence>
<comment type="subcellular location">
    <subcellularLocation>
        <location evidence="1 7">Cell membrane</location>
        <topology evidence="1 7">Multi-pass membrane protein</topology>
    </subcellularLocation>
</comment>
<evidence type="ECO:0000256" key="3">
    <source>
        <dbReference type="ARBA" id="ARBA00022475"/>
    </source>
</evidence>
<evidence type="ECO:0000313" key="10">
    <source>
        <dbReference type="Proteomes" id="UP000001473"/>
    </source>
</evidence>
<dbReference type="OrthoDB" id="9793490at2"/>
<evidence type="ECO:0000313" key="9">
    <source>
        <dbReference type="EMBL" id="ACR17110.1"/>
    </source>
</evidence>
<dbReference type="InterPro" id="IPR035906">
    <property type="entry name" value="MetI-like_sf"/>
</dbReference>
<feature type="transmembrane region" description="Helical" evidence="7">
    <location>
        <begin position="181"/>
        <end position="207"/>
    </location>
</feature>
<proteinExistence type="inferred from homology"/>
<feature type="domain" description="ABC transmembrane type-1" evidence="8">
    <location>
        <begin position="52"/>
        <end position="246"/>
    </location>
</feature>
<accession>C4LH05</accession>
<dbReference type="eggNOG" id="COG2011">
    <property type="taxonomic scope" value="Bacteria"/>
</dbReference>
<dbReference type="GO" id="GO:0048473">
    <property type="term" value="P:D-methionine transmembrane transport"/>
    <property type="evidence" value="ECO:0007669"/>
    <property type="project" value="TreeGrafter"/>
</dbReference>
<dbReference type="GO" id="GO:0005886">
    <property type="term" value="C:plasma membrane"/>
    <property type="evidence" value="ECO:0007669"/>
    <property type="project" value="UniProtKB-SubCell"/>
</dbReference>
<evidence type="ECO:0000256" key="4">
    <source>
        <dbReference type="ARBA" id="ARBA00022692"/>
    </source>
</evidence>
<keyword evidence="2 7" id="KW-0813">Transport</keyword>
<keyword evidence="4 7" id="KW-0812">Transmembrane</keyword>
<name>C4LH05_CORK4</name>
<dbReference type="AlphaFoldDB" id="C4LH05"/>
<dbReference type="InterPro" id="IPR000515">
    <property type="entry name" value="MetI-like"/>
</dbReference>
<evidence type="ECO:0000259" key="8">
    <source>
        <dbReference type="PROSITE" id="PS50928"/>
    </source>
</evidence>
<comment type="similarity">
    <text evidence="7">Belongs to the binding-protein-dependent transport system permease family.</text>
</comment>
<feature type="transmembrane region" description="Helical" evidence="7">
    <location>
        <begin position="120"/>
        <end position="144"/>
    </location>
</feature>
<evidence type="ECO:0000256" key="6">
    <source>
        <dbReference type="ARBA" id="ARBA00023136"/>
    </source>
</evidence>
<protein>
    <submittedName>
        <fullName evidence="9">Methionine ABC transport system, permease protein</fullName>
    </submittedName>
</protein>
<dbReference type="CDD" id="cd06261">
    <property type="entry name" value="TM_PBP2"/>
    <property type="match status" value="1"/>
</dbReference>
<keyword evidence="6 7" id="KW-0472">Membrane</keyword>
<dbReference type="HOGENOM" id="CLU_077375_0_1_11"/>
<reference evidence="9 10" key="1">
    <citation type="journal article" date="2008" name="J. Biotechnol.">
        <title>Ultrafast pyrosequencing of Corynebacterium kroppenstedtii DSM44385 revealed insights into the physiology of a lipophilic corynebacterium that lacks mycolic acids.</title>
        <authorList>
            <person name="Tauch A."/>
            <person name="Schneider J."/>
            <person name="Szczepanowski R."/>
            <person name="Tilker A."/>
            <person name="Viehoever P."/>
            <person name="Gartemann K.-H."/>
            <person name="Arnold W."/>
            <person name="Blom J."/>
            <person name="Brinkrolf K."/>
            <person name="Brune I."/>
            <person name="Goetker S."/>
            <person name="Weisshaar B."/>
            <person name="Goesmann A."/>
            <person name="Droege M."/>
            <person name="Puehler A."/>
        </authorList>
    </citation>
    <scope>NUCLEOTIDE SEQUENCE [LARGE SCALE GENOMIC DNA]</scope>
    <source>
        <strain evidence="10">DSM 44385 / JCM 11950 / CIP 105744 / CCUG 35717</strain>
    </source>
</reference>
<dbReference type="Proteomes" id="UP000001473">
    <property type="component" value="Chromosome"/>
</dbReference>
<dbReference type="PANTHER" id="PTHR30450:SF14">
    <property type="entry name" value="TRANSPORTER, PERMEASE PROTEIN, PUTATIVE-RELATED"/>
    <property type="match status" value="1"/>
</dbReference>
<evidence type="ECO:0000256" key="1">
    <source>
        <dbReference type="ARBA" id="ARBA00004651"/>
    </source>
</evidence>
<organism evidence="9 10">
    <name type="scientific">Corynebacterium kroppenstedtii (strain DSM 44385 / JCM 11950 / CIP 105744 / CCUG 35717)</name>
    <dbReference type="NCBI Taxonomy" id="645127"/>
    <lineage>
        <taxon>Bacteria</taxon>
        <taxon>Bacillati</taxon>
        <taxon>Actinomycetota</taxon>
        <taxon>Actinomycetes</taxon>
        <taxon>Mycobacteriales</taxon>
        <taxon>Corynebacteriaceae</taxon>
        <taxon>Corynebacterium</taxon>
    </lineage>
</organism>
<dbReference type="Gene3D" id="1.10.3720.10">
    <property type="entry name" value="MetI-like"/>
    <property type="match status" value="1"/>
</dbReference>